<dbReference type="GO" id="GO:0016787">
    <property type="term" value="F:hydrolase activity"/>
    <property type="evidence" value="ECO:0007669"/>
    <property type="project" value="InterPro"/>
</dbReference>
<dbReference type="EMBL" id="MG603697">
    <property type="protein sequence ID" value="AUG88499.1"/>
    <property type="molecule type" value="Genomic_DNA"/>
</dbReference>
<reference evidence="2 3" key="1">
    <citation type="submission" date="2017-12" db="EMBL/GenBank/DDBJ databases">
        <title>Genomic analysis of a novel phage Vp_R1 lytic to Vibrio parahaemolyticus.</title>
        <authorList>
            <person name="Ren H."/>
            <person name="Li Z."/>
        </authorList>
    </citation>
    <scope>NUCLEOTIDE SEQUENCE [LARGE SCALE GENOMIC DNA]</scope>
</reference>
<evidence type="ECO:0000259" key="1">
    <source>
        <dbReference type="Pfam" id="PF00149"/>
    </source>
</evidence>
<evidence type="ECO:0000313" key="2">
    <source>
        <dbReference type="EMBL" id="AUG88499.1"/>
    </source>
</evidence>
<dbReference type="SUPFAM" id="SSF56300">
    <property type="entry name" value="Metallo-dependent phosphatases"/>
    <property type="match status" value="1"/>
</dbReference>
<dbReference type="InterPro" id="IPR004843">
    <property type="entry name" value="Calcineurin-like_PHP"/>
</dbReference>
<protein>
    <recommendedName>
        <fullName evidence="1">Calcineurin-like phosphoesterase domain-containing protein</fullName>
    </recommendedName>
</protein>
<name>A0A2H5BQ83_9CAUD</name>
<proteinExistence type="predicted"/>
<accession>A0A2H5BQ83</accession>
<sequence length="254" mass="29263">MNILLIPDTQVKPTTDMKFLYAIGKEIVEKKPDVIVHIGDHWDMPSVSTYLNQKQAEGQRVKEDIHAGHLGMQQLLEPLRRLQEQQRSQRKKVYRPRMVFTMGNHEERLERFVGNNPVLEGVDDFDLKHQIEGYGWETYPFKEPVVIGGVAFCHYFYNPMSGRPYGGQCANKLNHVGTSFCMGHQQGFQFAEKIIPTGGRIMGMVAGSSYLDEEEYIGPQANHHWRGIVHMTDVKDGVYNFERIDTETLVNKYF</sequence>
<evidence type="ECO:0000313" key="3">
    <source>
        <dbReference type="Proteomes" id="UP000240283"/>
    </source>
</evidence>
<dbReference type="Proteomes" id="UP000240283">
    <property type="component" value="Segment"/>
</dbReference>
<organism evidence="2 3">
    <name type="scientific">Vibrio phage Vp_R1</name>
    <dbReference type="NCBI Taxonomy" id="2059867"/>
    <lineage>
        <taxon>Viruses</taxon>
        <taxon>Duplodnaviria</taxon>
        <taxon>Heunggongvirae</taxon>
        <taxon>Uroviricota</taxon>
        <taxon>Caudoviricetes</taxon>
        <taxon>Grimontviridae</taxon>
        <taxon>Dalianvirus</taxon>
        <taxon>Dalianvirus R1</taxon>
    </lineage>
</organism>
<gene>
    <name evidence="2" type="ORF">VPR_135</name>
</gene>
<dbReference type="InterPro" id="IPR029052">
    <property type="entry name" value="Metallo-depent_PP-like"/>
</dbReference>
<keyword evidence="3" id="KW-1185">Reference proteome</keyword>
<feature type="domain" description="Calcineurin-like phosphoesterase" evidence="1">
    <location>
        <begin position="1"/>
        <end position="125"/>
    </location>
</feature>
<dbReference type="Pfam" id="PF00149">
    <property type="entry name" value="Metallophos"/>
    <property type="match status" value="1"/>
</dbReference>